<dbReference type="AlphaFoldDB" id="A0A4P1RLW5"/>
<proteinExistence type="predicted"/>
<dbReference type="InterPro" id="IPR013087">
    <property type="entry name" value="Znf_C2H2_type"/>
</dbReference>
<protein>
    <recommendedName>
        <fullName evidence="3">C2H2-type domain-containing protein</fullName>
    </recommendedName>
</protein>
<sequence>MSNNVSTHNQLPNKEKRKASEYPEVNLRSSKKMVIDQQSASKNQEKGKGLSVVEEPEVTHDKNKVTLEEEPNASNNSKYPKIFGVILIPFKGMQKGPYPCSLCEKSFLTPQALGGHQNGHKWEQTIKQSKEGIQLFMASNNKHSNFPSFQGDGLGGTFQLAGRNSFNDGTMYFSQNISARFNNEFGTRHMNEAKEIQSSGKSGFDFTFFAKK</sequence>
<feature type="domain" description="C2H2-type" evidence="3">
    <location>
        <begin position="98"/>
        <end position="125"/>
    </location>
</feature>
<reference evidence="4 5" key="1">
    <citation type="journal article" date="2017" name="Plant Biotechnol. J.">
        <title>A comprehensive draft genome sequence for lupin (Lupinus angustifolius), an emerging health food: insights into plant-microbe interactions and legume evolution.</title>
        <authorList>
            <person name="Hane J.K."/>
            <person name="Ming Y."/>
            <person name="Kamphuis L.G."/>
            <person name="Nelson M.N."/>
            <person name="Garg G."/>
            <person name="Atkins C.A."/>
            <person name="Bayer P.E."/>
            <person name="Bravo A."/>
            <person name="Bringans S."/>
            <person name="Cannon S."/>
            <person name="Edwards D."/>
            <person name="Foley R."/>
            <person name="Gao L.L."/>
            <person name="Harrison M.J."/>
            <person name="Huang W."/>
            <person name="Hurgobin B."/>
            <person name="Li S."/>
            <person name="Liu C.W."/>
            <person name="McGrath A."/>
            <person name="Morahan G."/>
            <person name="Murray J."/>
            <person name="Weller J."/>
            <person name="Jian J."/>
            <person name="Singh K.B."/>
        </authorList>
    </citation>
    <scope>NUCLEOTIDE SEQUENCE [LARGE SCALE GENOMIC DNA]</scope>
    <source>
        <strain evidence="5">cv. Tanjil</strain>
        <tissue evidence="4">Whole plant</tissue>
    </source>
</reference>
<feature type="compositionally biased region" description="Polar residues" evidence="2">
    <location>
        <begin position="1"/>
        <end position="12"/>
    </location>
</feature>
<gene>
    <name evidence="4" type="ORF">TanjilG_02862</name>
</gene>
<evidence type="ECO:0000313" key="4">
    <source>
        <dbReference type="EMBL" id="OIW13342.1"/>
    </source>
</evidence>
<keyword evidence="5" id="KW-1185">Reference proteome</keyword>
<name>A0A4P1RLW5_LUPAN</name>
<dbReference type="EMBL" id="CM007364">
    <property type="protein sequence ID" value="OIW13342.1"/>
    <property type="molecule type" value="Genomic_DNA"/>
</dbReference>
<evidence type="ECO:0000313" key="5">
    <source>
        <dbReference type="Proteomes" id="UP000188354"/>
    </source>
</evidence>
<dbReference type="SUPFAM" id="SSF57667">
    <property type="entry name" value="beta-beta-alpha zinc fingers"/>
    <property type="match status" value="1"/>
</dbReference>
<evidence type="ECO:0000256" key="2">
    <source>
        <dbReference type="SAM" id="MobiDB-lite"/>
    </source>
</evidence>
<dbReference type="PROSITE" id="PS50157">
    <property type="entry name" value="ZINC_FINGER_C2H2_2"/>
    <property type="match status" value="1"/>
</dbReference>
<dbReference type="Proteomes" id="UP000188354">
    <property type="component" value="Chromosome LG04"/>
</dbReference>
<dbReference type="InterPro" id="IPR036236">
    <property type="entry name" value="Znf_C2H2_sf"/>
</dbReference>
<dbReference type="GO" id="GO:0008270">
    <property type="term" value="F:zinc ion binding"/>
    <property type="evidence" value="ECO:0007669"/>
    <property type="project" value="UniProtKB-KW"/>
</dbReference>
<feature type="region of interest" description="Disordered" evidence="2">
    <location>
        <begin position="1"/>
        <end position="74"/>
    </location>
</feature>
<evidence type="ECO:0000259" key="3">
    <source>
        <dbReference type="PROSITE" id="PS50157"/>
    </source>
</evidence>
<evidence type="ECO:0000256" key="1">
    <source>
        <dbReference type="PROSITE-ProRule" id="PRU00042"/>
    </source>
</evidence>
<accession>A0A4P1RLW5</accession>
<feature type="compositionally biased region" description="Basic and acidic residues" evidence="2">
    <location>
        <begin position="57"/>
        <end position="67"/>
    </location>
</feature>
<dbReference type="Gramene" id="OIW13342">
    <property type="protein sequence ID" value="OIW13342"/>
    <property type="gene ID" value="TanjilG_02862"/>
</dbReference>
<dbReference type="PROSITE" id="PS00028">
    <property type="entry name" value="ZINC_FINGER_C2H2_1"/>
    <property type="match status" value="1"/>
</dbReference>
<keyword evidence="1" id="KW-0479">Metal-binding</keyword>
<keyword evidence="1" id="KW-0862">Zinc</keyword>
<keyword evidence="1" id="KW-0863">Zinc-finger</keyword>
<organism evidence="4 5">
    <name type="scientific">Lupinus angustifolius</name>
    <name type="common">Narrow-leaved blue lupine</name>
    <dbReference type="NCBI Taxonomy" id="3871"/>
    <lineage>
        <taxon>Eukaryota</taxon>
        <taxon>Viridiplantae</taxon>
        <taxon>Streptophyta</taxon>
        <taxon>Embryophyta</taxon>
        <taxon>Tracheophyta</taxon>
        <taxon>Spermatophyta</taxon>
        <taxon>Magnoliopsida</taxon>
        <taxon>eudicotyledons</taxon>
        <taxon>Gunneridae</taxon>
        <taxon>Pentapetalae</taxon>
        <taxon>rosids</taxon>
        <taxon>fabids</taxon>
        <taxon>Fabales</taxon>
        <taxon>Fabaceae</taxon>
        <taxon>Papilionoideae</taxon>
        <taxon>50 kb inversion clade</taxon>
        <taxon>genistoids sensu lato</taxon>
        <taxon>core genistoids</taxon>
        <taxon>Genisteae</taxon>
        <taxon>Lupinus</taxon>
    </lineage>
</organism>
<dbReference type="Gene3D" id="3.30.160.60">
    <property type="entry name" value="Classic Zinc Finger"/>
    <property type="match status" value="1"/>
</dbReference>